<dbReference type="SMART" id="SM00421">
    <property type="entry name" value="HTH_LUXR"/>
    <property type="match status" value="1"/>
</dbReference>
<dbReference type="PRINTS" id="PR00038">
    <property type="entry name" value="HTHLUXR"/>
</dbReference>
<feature type="modified residue" description="4-aspartylphosphate" evidence="6">
    <location>
        <position position="70"/>
    </location>
</feature>
<dbReference type="InterPro" id="IPR036388">
    <property type="entry name" value="WH-like_DNA-bd_sf"/>
</dbReference>
<protein>
    <submittedName>
        <fullName evidence="9">Response regulator transcription factor</fullName>
    </submittedName>
</protein>
<evidence type="ECO:0000256" key="4">
    <source>
        <dbReference type="ARBA" id="ARBA00023125"/>
    </source>
</evidence>
<dbReference type="Pfam" id="PF00072">
    <property type="entry name" value="Response_reg"/>
    <property type="match status" value="1"/>
</dbReference>
<evidence type="ECO:0000256" key="5">
    <source>
        <dbReference type="ARBA" id="ARBA00023163"/>
    </source>
</evidence>
<dbReference type="Gene3D" id="3.40.50.2300">
    <property type="match status" value="1"/>
</dbReference>
<keyword evidence="2" id="KW-0902">Two-component regulatory system</keyword>
<dbReference type="Proteomes" id="UP000518300">
    <property type="component" value="Unassembled WGS sequence"/>
</dbReference>
<feature type="domain" description="Response regulatory" evidence="8">
    <location>
        <begin position="21"/>
        <end position="135"/>
    </location>
</feature>
<keyword evidence="3" id="KW-0805">Transcription regulation</keyword>
<dbReference type="InterPro" id="IPR001789">
    <property type="entry name" value="Sig_transdc_resp-reg_receiver"/>
</dbReference>
<accession>A0A848L6R9</accession>
<dbReference type="CDD" id="cd17537">
    <property type="entry name" value="REC_FixJ"/>
    <property type="match status" value="1"/>
</dbReference>
<dbReference type="SMART" id="SM00448">
    <property type="entry name" value="REC"/>
    <property type="match status" value="1"/>
</dbReference>
<dbReference type="PANTHER" id="PTHR44688">
    <property type="entry name" value="DNA-BINDING TRANSCRIPTIONAL ACTIVATOR DEVR_DOSR"/>
    <property type="match status" value="1"/>
</dbReference>
<feature type="domain" description="HTH luxR-type" evidence="7">
    <location>
        <begin position="151"/>
        <end position="216"/>
    </location>
</feature>
<evidence type="ECO:0000313" key="9">
    <source>
        <dbReference type="EMBL" id="NMO14217.1"/>
    </source>
</evidence>
<gene>
    <name evidence="9" type="ORF">HG543_05000</name>
</gene>
<proteinExistence type="predicted"/>
<dbReference type="CDD" id="cd06170">
    <property type="entry name" value="LuxR_C_like"/>
    <property type="match status" value="1"/>
</dbReference>
<dbReference type="PROSITE" id="PS50110">
    <property type="entry name" value="RESPONSE_REGULATORY"/>
    <property type="match status" value="1"/>
</dbReference>
<evidence type="ECO:0000256" key="1">
    <source>
        <dbReference type="ARBA" id="ARBA00022553"/>
    </source>
</evidence>
<dbReference type="Gene3D" id="1.10.10.10">
    <property type="entry name" value="Winged helix-like DNA-binding domain superfamily/Winged helix DNA-binding domain"/>
    <property type="match status" value="1"/>
</dbReference>
<evidence type="ECO:0000313" key="10">
    <source>
        <dbReference type="Proteomes" id="UP000518300"/>
    </source>
</evidence>
<dbReference type="AlphaFoldDB" id="A0A848L6R9"/>
<evidence type="ECO:0000259" key="7">
    <source>
        <dbReference type="PROSITE" id="PS50043"/>
    </source>
</evidence>
<evidence type="ECO:0000256" key="2">
    <source>
        <dbReference type="ARBA" id="ARBA00023012"/>
    </source>
</evidence>
<keyword evidence="4" id="KW-0238">DNA-binding</keyword>
<dbReference type="InterPro" id="IPR000792">
    <property type="entry name" value="Tscrpt_reg_LuxR_C"/>
</dbReference>
<dbReference type="FunFam" id="3.40.50.2300:FF:000018">
    <property type="entry name" value="DNA-binding transcriptional regulator NtrC"/>
    <property type="match status" value="1"/>
</dbReference>
<evidence type="ECO:0000259" key="8">
    <source>
        <dbReference type="PROSITE" id="PS50110"/>
    </source>
</evidence>
<sequence length="233" mass="25324">MTSVAGAASPWQVDGMSEEAVIHIVDDDASLRTALQTLFRSIGMKARAYESVPAFLDAERVDAPGCLLLDVRLPGISGLTFQGQLESLGIDLPVIMMTGHGDIPMSVRAMKAGAVDFLPKPFREQDLLDAVALAVERHRGQRSLREDLANLRKRYDSLSPREQQVMTLVTAGLLNKQAAGELGLSEITVKIHRGSVMRKMEAESLADLVRMAETLKLPKTLATAQPPSQARKP</sequence>
<dbReference type="GO" id="GO:0003677">
    <property type="term" value="F:DNA binding"/>
    <property type="evidence" value="ECO:0007669"/>
    <property type="project" value="UniProtKB-KW"/>
</dbReference>
<organism evidence="9 10">
    <name type="scientific">Pyxidicoccus fallax</name>
    <dbReference type="NCBI Taxonomy" id="394095"/>
    <lineage>
        <taxon>Bacteria</taxon>
        <taxon>Pseudomonadati</taxon>
        <taxon>Myxococcota</taxon>
        <taxon>Myxococcia</taxon>
        <taxon>Myxococcales</taxon>
        <taxon>Cystobacterineae</taxon>
        <taxon>Myxococcaceae</taxon>
        <taxon>Pyxidicoccus</taxon>
    </lineage>
</organism>
<dbReference type="PROSITE" id="PS50043">
    <property type="entry name" value="HTH_LUXR_2"/>
    <property type="match status" value="1"/>
</dbReference>
<reference evidence="9 10" key="1">
    <citation type="submission" date="2020-04" db="EMBL/GenBank/DDBJ databases">
        <title>Draft genome of Pyxidicoccus fallax type strain.</title>
        <authorList>
            <person name="Whitworth D.E."/>
        </authorList>
    </citation>
    <scope>NUCLEOTIDE SEQUENCE [LARGE SCALE GENOMIC DNA]</scope>
    <source>
        <strain evidence="9 10">DSM 14698</strain>
    </source>
</reference>
<keyword evidence="10" id="KW-1185">Reference proteome</keyword>
<name>A0A848L6R9_9BACT</name>
<dbReference type="Pfam" id="PF00196">
    <property type="entry name" value="GerE"/>
    <property type="match status" value="1"/>
</dbReference>
<keyword evidence="1 6" id="KW-0597">Phosphoprotein</keyword>
<evidence type="ECO:0000256" key="3">
    <source>
        <dbReference type="ARBA" id="ARBA00023015"/>
    </source>
</evidence>
<dbReference type="SUPFAM" id="SSF52172">
    <property type="entry name" value="CheY-like"/>
    <property type="match status" value="1"/>
</dbReference>
<dbReference type="EMBL" id="JABBJJ010000014">
    <property type="protein sequence ID" value="NMO14217.1"/>
    <property type="molecule type" value="Genomic_DNA"/>
</dbReference>
<dbReference type="PANTHER" id="PTHR44688:SF16">
    <property type="entry name" value="DNA-BINDING TRANSCRIPTIONAL ACTIVATOR DEVR_DOSR"/>
    <property type="match status" value="1"/>
</dbReference>
<dbReference type="InterPro" id="IPR011006">
    <property type="entry name" value="CheY-like_superfamily"/>
</dbReference>
<evidence type="ECO:0000256" key="6">
    <source>
        <dbReference type="PROSITE-ProRule" id="PRU00169"/>
    </source>
</evidence>
<keyword evidence="5" id="KW-0804">Transcription</keyword>
<comment type="caution">
    <text evidence="9">The sequence shown here is derived from an EMBL/GenBank/DDBJ whole genome shotgun (WGS) entry which is preliminary data.</text>
</comment>
<dbReference type="GO" id="GO:0006355">
    <property type="term" value="P:regulation of DNA-templated transcription"/>
    <property type="evidence" value="ECO:0007669"/>
    <property type="project" value="InterPro"/>
</dbReference>
<dbReference type="GO" id="GO:0000160">
    <property type="term" value="P:phosphorelay signal transduction system"/>
    <property type="evidence" value="ECO:0007669"/>
    <property type="project" value="UniProtKB-KW"/>
</dbReference>